<dbReference type="AlphaFoldDB" id="A0A0W8F9I0"/>
<accession>A0A0W8F9I0</accession>
<feature type="transmembrane region" description="Helical" evidence="1">
    <location>
        <begin position="22"/>
        <end position="41"/>
    </location>
</feature>
<sequence length="132" mass="14342">MSNNDKISIDTNGDVPPFLTPAIKGLAAIILLLILSIPVLAHSPSQVLLAYDDMNQTLNVTITHTSTNPSHYVREVVIQKNGDDVLRKEYANQTAANTFSYYYLINATAGDILKATAYCSISGSRSAQIEVQ</sequence>
<keyword evidence="1" id="KW-0812">Transmembrane</keyword>
<organism evidence="2">
    <name type="scientific">hydrocarbon metagenome</name>
    <dbReference type="NCBI Taxonomy" id="938273"/>
    <lineage>
        <taxon>unclassified sequences</taxon>
        <taxon>metagenomes</taxon>
        <taxon>ecological metagenomes</taxon>
    </lineage>
</organism>
<evidence type="ECO:0008006" key="3">
    <source>
        <dbReference type="Google" id="ProtNLM"/>
    </source>
</evidence>
<evidence type="ECO:0000256" key="1">
    <source>
        <dbReference type="SAM" id="Phobius"/>
    </source>
</evidence>
<gene>
    <name evidence="2" type="ORF">ASZ90_012728</name>
</gene>
<name>A0A0W8F9I0_9ZZZZ</name>
<keyword evidence="1" id="KW-1133">Transmembrane helix</keyword>
<comment type="caution">
    <text evidence="2">The sequence shown here is derived from an EMBL/GenBank/DDBJ whole genome shotgun (WGS) entry which is preliminary data.</text>
</comment>
<keyword evidence="1" id="KW-0472">Membrane</keyword>
<protein>
    <recommendedName>
        <fullName evidence="3">Desulfoferrodoxin ferrous iron-binding domain-containing protein</fullName>
    </recommendedName>
</protein>
<proteinExistence type="predicted"/>
<dbReference type="EMBL" id="LNQE01001433">
    <property type="protein sequence ID" value="KUG17556.1"/>
    <property type="molecule type" value="Genomic_DNA"/>
</dbReference>
<reference evidence="2" key="1">
    <citation type="journal article" date="2015" name="Proc. Natl. Acad. Sci. U.S.A.">
        <title>Networks of energetic and metabolic interactions define dynamics in microbial communities.</title>
        <authorList>
            <person name="Embree M."/>
            <person name="Liu J.K."/>
            <person name="Al-Bassam M.M."/>
            <person name="Zengler K."/>
        </authorList>
    </citation>
    <scope>NUCLEOTIDE SEQUENCE</scope>
</reference>
<evidence type="ECO:0000313" key="2">
    <source>
        <dbReference type="EMBL" id="KUG17556.1"/>
    </source>
</evidence>